<keyword evidence="3 8" id="KW-0479">Metal-binding</keyword>
<feature type="binding site" evidence="8">
    <location>
        <position position="145"/>
    </location>
    <ligand>
        <name>Zn(2+)</name>
        <dbReference type="ChEBI" id="CHEBI:29105"/>
        <label>1</label>
    </ligand>
</feature>
<dbReference type="GO" id="GO:0008081">
    <property type="term" value="F:phosphoric diester hydrolase activity"/>
    <property type="evidence" value="ECO:0007669"/>
    <property type="project" value="TreeGrafter"/>
</dbReference>
<evidence type="ECO:0000256" key="7">
    <source>
        <dbReference type="ARBA" id="ARBA00023204"/>
    </source>
</evidence>
<evidence type="ECO:0000256" key="4">
    <source>
        <dbReference type="ARBA" id="ARBA00022763"/>
    </source>
</evidence>
<evidence type="ECO:0000256" key="8">
    <source>
        <dbReference type="HAMAP-Rule" id="MF_00152"/>
    </source>
</evidence>
<evidence type="ECO:0000259" key="9">
    <source>
        <dbReference type="Pfam" id="PF01261"/>
    </source>
</evidence>
<dbReference type="SUPFAM" id="SSF51658">
    <property type="entry name" value="Xylose isomerase-like"/>
    <property type="match status" value="1"/>
</dbReference>
<dbReference type="CDD" id="cd00019">
    <property type="entry name" value="AP2Ec"/>
    <property type="match status" value="1"/>
</dbReference>
<dbReference type="AlphaFoldDB" id="A0A1B2DJR2"/>
<feature type="binding site" evidence="8">
    <location>
        <position position="227"/>
    </location>
    <ligand>
        <name>Zn(2+)</name>
        <dbReference type="ChEBI" id="CHEBI:29105"/>
        <label>3</label>
    </ligand>
</feature>
<organism evidence="10">
    <name type="scientific">Paenibacillus sp. BIHB 4019</name>
    <dbReference type="NCBI Taxonomy" id="1870819"/>
    <lineage>
        <taxon>Bacteria</taxon>
        <taxon>Bacillati</taxon>
        <taxon>Bacillota</taxon>
        <taxon>Bacilli</taxon>
        <taxon>Bacillales</taxon>
        <taxon>Paenibacillaceae</taxon>
        <taxon>Paenibacillus</taxon>
    </lineage>
</organism>
<dbReference type="GO" id="GO:0003677">
    <property type="term" value="F:DNA binding"/>
    <property type="evidence" value="ECO:0007669"/>
    <property type="project" value="InterPro"/>
</dbReference>
<comment type="catalytic activity">
    <reaction evidence="8">
        <text>Endonucleolytic cleavage to 5'-phosphooligonucleotide end-products.</text>
        <dbReference type="EC" id="3.1.21.2"/>
    </reaction>
</comment>
<dbReference type="PROSITE" id="PS51432">
    <property type="entry name" value="AP_NUCLEASE_F2_4"/>
    <property type="match status" value="1"/>
</dbReference>
<dbReference type="EMBL" id="CP016808">
    <property type="protein sequence ID" value="ANY67964.1"/>
    <property type="molecule type" value="Genomic_DNA"/>
</dbReference>
<dbReference type="Gene3D" id="3.20.20.150">
    <property type="entry name" value="Divalent-metal-dependent TIM barrel enzymes"/>
    <property type="match status" value="1"/>
</dbReference>
<reference evidence="10" key="1">
    <citation type="submission" date="2016-08" db="EMBL/GenBank/DDBJ databases">
        <title>Complete Genome Seqeunce of Paenibacillus sp. BIHB 4019 from tea rhizoplane.</title>
        <authorList>
            <person name="Thakur R."/>
            <person name="Swarnkar M.K."/>
            <person name="Gulati A."/>
        </authorList>
    </citation>
    <scope>NUCLEOTIDE SEQUENCE [LARGE SCALE GENOMIC DNA]</scope>
    <source>
        <strain evidence="10">BIHB4019</strain>
    </source>
</reference>
<gene>
    <name evidence="8" type="primary">nfo</name>
    <name evidence="10" type="ORF">BBD42_16900</name>
</gene>
<comment type="function">
    <text evidence="8">Endonuclease IV plays a role in DNA repair. It cleaves phosphodiester bonds at apurinic or apyrimidinic (AP) sites, generating a 3'-hydroxyl group and a 5'-terminal sugar phosphate.</text>
</comment>
<feature type="binding site" evidence="8">
    <location>
        <position position="179"/>
    </location>
    <ligand>
        <name>Zn(2+)</name>
        <dbReference type="ChEBI" id="CHEBI:29105"/>
        <label>2</label>
    </ligand>
</feature>
<evidence type="ECO:0000256" key="3">
    <source>
        <dbReference type="ARBA" id="ARBA00022723"/>
    </source>
</evidence>
<proteinExistence type="inferred from homology"/>
<dbReference type="HAMAP" id="MF_00152">
    <property type="entry name" value="Nfo"/>
    <property type="match status" value="1"/>
</dbReference>
<feature type="binding site" evidence="8">
    <location>
        <position position="68"/>
    </location>
    <ligand>
        <name>Zn(2+)</name>
        <dbReference type="ChEBI" id="CHEBI:29105"/>
        <label>1</label>
    </ligand>
</feature>
<keyword evidence="7 8" id="KW-0234">DNA repair</keyword>
<dbReference type="RefSeq" id="WP_099519136.1">
    <property type="nucleotide sequence ID" value="NZ_CP016808.1"/>
</dbReference>
<evidence type="ECO:0000256" key="1">
    <source>
        <dbReference type="ARBA" id="ARBA00005340"/>
    </source>
</evidence>
<dbReference type="GO" id="GO:0003906">
    <property type="term" value="F:DNA-(apurinic or apyrimidinic site) endonuclease activity"/>
    <property type="evidence" value="ECO:0007669"/>
    <property type="project" value="TreeGrafter"/>
</dbReference>
<comment type="cofactor">
    <cofactor evidence="8">
        <name>Zn(2+)</name>
        <dbReference type="ChEBI" id="CHEBI:29105"/>
    </cofactor>
    <text evidence="8">Binds 3 Zn(2+) ions.</text>
</comment>
<feature type="binding site" evidence="8">
    <location>
        <position position="182"/>
    </location>
    <ligand>
        <name>Zn(2+)</name>
        <dbReference type="ChEBI" id="CHEBI:29105"/>
        <label>3</label>
    </ligand>
</feature>
<dbReference type="SMART" id="SM00518">
    <property type="entry name" value="AP2Ec"/>
    <property type="match status" value="1"/>
</dbReference>
<dbReference type="PANTHER" id="PTHR21445:SF0">
    <property type="entry name" value="APURINIC-APYRIMIDINIC ENDONUCLEASE"/>
    <property type="match status" value="1"/>
</dbReference>
<sequence>MLKIGSHVSFSDKGLQTAATEAISYGSSTFMIYTGAPQNTRRKPIDTLYIEEGKALMQTAGIDEIVVHAPYIVNLGSYKDSTYNLAVEFLKEEIRRTAAIGVQNIVLHPGAYTDKDAEYGIGRIAEGLNAVLEGTKETNVNIALETMAGKGTEIGRSFEELAAIIDKVQSNNRLTICMDTCHMHDAGYDLVDDLDGVLDKFDKLVGLNRVAVVHVNDSKNPRGAAKDRHTPIGSGYLGYDAIQSIVHHEALKGRPFVLETPWIGKDAKTERPMYEVEIALLRGEVQQRFGDSFLEDVAKLQQFFAPQGIDRAFVLSTWELLKADAKARKADPREPMERIYDLIIEGGVLSPALTEEQINQRITAWFAGNAVL</sequence>
<dbReference type="InterPro" id="IPR013022">
    <property type="entry name" value="Xyl_isomerase-like_TIM-brl"/>
</dbReference>
<dbReference type="GO" id="GO:0008833">
    <property type="term" value="F:deoxyribonuclease IV (phage-T4-induced) activity"/>
    <property type="evidence" value="ECO:0007669"/>
    <property type="project" value="UniProtKB-UniRule"/>
</dbReference>
<accession>A0A1B2DJR2</accession>
<keyword evidence="6 8" id="KW-0862">Zinc</keyword>
<keyword evidence="8" id="KW-0255">Endonuclease</keyword>
<dbReference type="PANTHER" id="PTHR21445">
    <property type="entry name" value="ENDONUCLEASE IV ENDODEOXYRIBONUCLEASE IV"/>
    <property type="match status" value="1"/>
</dbReference>
<dbReference type="NCBIfam" id="NF002196">
    <property type="entry name" value="PRK01060.1-1"/>
    <property type="match status" value="1"/>
</dbReference>
<dbReference type="InterPro" id="IPR001719">
    <property type="entry name" value="AP_endonuc_2"/>
</dbReference>
<keyword evidence="2 8" id="KW-0540">Nuclease</keyword>
<dbReference type="FunFam" id="3.20.20.150:FF:000001">
    <property type="entry name" value="Probable endonuclease 4"/>
    <property type="match status" value="1"/>
</dbReference>
<dbReference type="NCBIfam" id="TIGR00587">
    <property type="entry name" value="nfo"/>
    <property type="match status" value="1"/>
</dbReference>
<name>A0A1B2DJR2_9BACL</name>
<dbReference type="GO" id="GO:0008270">
    <property type="term" value="F:zinc ion binding"/>
    <property type="evidence" value="ECO:0007669"/>
    <property type="project" value="UniProtKB-UniRule"/>
</dbReference>
<evidence type="ECO:0000256" key="2">
    <source>
        <dbReference type="ARBA" id="ARBA00022722"/>
    </source>
</evidence>
<dbReference type="Pfam" id="PF01261">
    <property type="entry name" value="AP_endonuc_2"/>
    <property type="match status" value="1"/>
</dbReference>
<evidence type="ECO:0000256" key="6">
    <source>
        <dbReference type="ARBA" id="ARBA00022833"/>
    </source>
</evidence>
<feature type="binding site" evidence="8">
    <location>
        <position position="259"/>
    </location>
    <ligand>
        <name>Zn(2+)</name>
        <dbReference type="ChEBI" id="CHEBI:29105"/>
        <label>2</label>
    </ligand>
</feature>
<dbReference type="GO" id="GO:0006284">
    <property type="term" value="P:base-excision repair"/>
    <property type="evidence" value="ECO:0007669"/>
    <property type="project" value="TreeGrafter"/>
</dbReference>
<dbReference type="InterPro" id="IPR018246">
    <property type="entry name" value="AP_endonuc_F2_Zn_BS"/>
</dbReference>
<keyword evidence="5 8" id="KW-0378">Hydrolase</keyword>
<feature type="binding site" evidence="8">
    <location>
        <position position="229"/>
    </location>
    <ligand>
        <name>Zn(2+)</name>
        <dbReference type="ChEBI" id="CHEBI:29105"/>
        <label>3</label>
    </ligand>
</feature>
<feature type="domain" description="Xylose isomerase-like TIM barrel" evidence="9">
    <location>
        <begin position="22"/>
        <end position="269"/>
    </location>
</feature>
<protein>
    <recommendedName>
        <fullName evidence="8">Probable endonuclease 4</fullName>
        <ecNumber evidence="8">3.1.21.2</ecNumber>
    </recommendedName>
    <alternativeName>
        <fullName evidence="8">Endodeoxyribonuclease IV</fullName>
    </alternativeName>
    <alternativeName>
        <fullName evidence="8">Endonuclease IV</fullName>
    </alternativeName>
</protein>
<dbReference type="PROSITE" id="PS00731">
    <property type="entry name" value="AP_NUCLEASE_F2_3"/>
    <property type="match status" value="1"/>
</dbReference>
<comment type="similarity">
    <text evidence="1 8">Belongs to the AP endonuclease 2 family.</text>
</comment>
<keyword evidence="4 8" id="KW-0227">DNA damage</keyword>
<feature type="binding site" evidence="8">
    <location>
        <position position="145"/>
    </location>
    <ligand>
        <name>Zn(2+)</name>
        <dbReference type="ChEBI" id="CHEBI:29105"/>
        <label>2</label>
    </ligand>
</feature>
<evidence type="ECO:0000256" key="5">
    <source>
        <dbReference type="ARBA" id="ARBA00022801"/>
    </source>
</evidence>
<feature type="binding site" evidence="8">
    <location>
        <position position="214"/>
    </location>
    <ligand>
        <name>Zn(2+)</name>
        <dbReference type="ChEBI" id="CHEBI:29105"/>
        <label>2</label>
    </ligand>
</feature>
<feature type="binding site" evidence="8">
    <location>
        <position position="108"/>
    </location>
    <ligand>
        <name>Zn(2+)</name>
        <dbReference type="ChEBI" id="CHEBI:29105"/>
        <label>1</label>
    </ligand>
</feature>
<dbReference type="EC" id="3.1.21.2" evidence="8"/>
<dbReference type="InterPro" id="IPR036237">
    <property type="entry name" value="Xyl_isomerase-like_sf"/>
</dbReference>
<evidence type="ECO:0000313" key="10">
    <source>
        <dbReference type="EMBL" id="ANY67964.1"/>
    </source>
</evidence>